<protein>
    <submittedName>
        <fullName evidence="2">Uncharacterized protein</fullName>
    </submittedName>
</protein>
<dbReference type="EMBL" id="JAMKFB020000012">
    <property type="protein sequence ID" value="KAL0179179.1"/>
    <property type="molecule type" value="Genomic_DNA"/>
</dbReference>
<feature type="compositionally biased region" description="Basic and acidic residues" evidence="1">
    <location>
        <begin position="48"/>
        <end position="61"/>
    </location>
</feature>
<reference evidence="2 3" key="1">
    <citation type="submission" date="2024-05" db="EMBL/GenBank/DDBJ databases">
        <title>Genome sequencing and assembly of Indian major carp, Cirrhinus mrigala (Hamilton, 1822).</title>
        <authorList>
            <person name="Mohindra V."/>
            <person name="Chowdhury L.M."/>
            <person name="Lal K."/>
            <person name="Jena J.K."/>
        </authorList>
    </citation>
    <scope>NUCLEOTIDE SEQUENCE [LARGE SCALE GENOMIC DNA]</scope>
    <source>
        <strain evidence="2">CM1030</strain>
        <tissue evidence="2">Blood</tissue>
    </source>
</reference>
<evidence type="ECO:0000313" key="2">
    <source>
        <dbReference type="EMBL" id="KAL0179179.1"/>
    </source>
</evidence>
<feature type="region of interest" description="Disordered" evidence="1">
    <location>
        <begin position="1"/>
        <end position="61"/>
    </location>
</feature>
<dbReference type="Proteomes" id="UP001529510">
    <property type="component" value="Unassembled WGS sequence"/>
</dbReference>
<dbReference type="AlphaFoldDB" id="A0ABD0PYR1"/>
<comment type="caution">
    <text evidence="2">The sequence shown here is derived from an EMBL/GenBank/DDBJ whole genome shotgun (WGS) entry which is preliminary data.</text>
</comment>
<sequence>VEELEQNSLQKSDLQDSSESGNSAKSNQTKSITNPLKPVVKPTEPDFFGDRYAKDDVPSQT</sequence>
<keyword evidence="3" id="KW-1185">Reference proteome</keyword>
<proteinExistence type="predicted"/>
<evidence type="ECO:0000313" key="3">
    <source>
        <dbReference type="Proteomes" id="UP001529510"/>
    </source>
</evidence>
<gene>
    <name evidence="2" type="ORF">M9458_024621</name>
</gene>
<feature type="non-terminal residue" evidence="2">
    <location>
        <position position="61"/>
    </location>
</feature>
<evidence type="ECO:0000256" key="1">
    <source>
        <dbReference type="SAM" id="MobiDB-lite"/>
    </source>
</evidence>
<feature type="compositionally biased region" description="Polar residues" evidence="1">
    <location>
        <begin position="1"/>
        <end position="34"/>
    </location>
</feature>
<accession>A0ABD0PYR1</accession>
<organism evidence="2 3">
    <name type="scientific">Cirrhinus mrigala</name>
    <name type="common">Mrigala</name>
    <dbReference type="NCBI Taxonomy" id="683832"/>
    <lineage>
        <taxon>Eukaryota</taxon>
        <taxon>Metazoa</taxon>
        <taxon>Chordata</taxon>
        <taxon>Craniata</taxon>
        <taxon>Vertebrata</taxon>
        <taxon>Euteleostomi</taxon>
        <taxon>Actinopterygii</taxon>
        <taxon>Neopterygii</taxon>
        <taxon>Teleostei</taxon>
        <taxon>Ostariophysi</taxon>
        <taxon>Cypriniformes</taxon>
        <taxon>Cyprinidae</taxon>
        <taxon>Labeoninae</taxon>
        <taxon>Labeonini</taxon>
        <taxon>Cirrhinus</taxon>
    </lineage>
</organism>
<feature type="non-terminal residue" evidence="2">
    <location>
        <position position="1"/>
    </location>
</feature>
<name>A0ABD0PYR1_CIRMR</name>